<keyword evidence="4" id="KW-0804">Transcription</keyword>
<organism evidence="6 7">
    <name type="scientific">Longivirga aurantiaca</name>
    <dbReference type="NCBI Taxonomy" id="1837743"/>
    <lineage>
        <taxon>Bacteria</taxon>
        <taxon>Bacillati</taxon>
        <taxon>Actinomycetota</taxon>
        <taxon>Actinomycetes</taxon>
        <taxon>Sporichthyales</taxon>
        <taxon>Sporichthyaceae</taxon>
        <taxon>Longivirga</taxon>
    </lineage>
</organism>
<dbReference type="PANTHER" id="PTHR30346">
    <property type="entry name" value="TRANSCRIPTIONAL DUAL REGULATOR HCAR-RELATED"/>
    <property type="match status" value="1"/>
</dbReference>
<dbReference type="PROSITE" id="PS50931">
    <property type="entry name" value="HTH_LYSR"/>
    <property type="match status" value="1"/>
</dbReference>
<dbReference type="InterPro" id="IPR036388">
    <property type="entry name" value="WH-like_DNA-bd_sf"/>
</dbReference>
<reference evidence="7" key="1">
    <citation type="journal article" date="2019" name="Int. J. Syst. Evol. Microbiol.">
        <title>The Global Catalogue of Microorganisms (GCM) 10K type strain sequencing project: providing services to taxonomists for standard genome sequencing and annotation.</title>
        <authorList>
            <consortium name="The Broad Institute Genomics Platform"/>
            <consortium name="The Broad Institute Genome Sequencing Center for Infectious Disease"/>
            <person name="Wu L."/>
            <person name="Ma J."/>
        </authorList>
    </citation>
    <scope>NUCLEOTIDE SEQUENCE [LARGE SCALE GENOMIC DNA]</scope>
    <source>
        <strain evidence="7">CGMCC 4.7317</strain>
    </source>
</reference>
<dbReference type="InterPro" id="IPR005119">
    <property type="entry name" value="LysR_subst-bd"/>
</dbReference>
<keyword evidence="2" id="KW-0805">Transcription regulation</keyword>
<proteinExistence type="inferred from homology"/>
<dbReference type="InterPro" id="IPR036390">
    <property type="entry name" value="WH_DNA-bd_sf"/>
</dbReference>
<dbReference type="Pfam" id="PF00126">
    <property type="entry name" value="HTH_1"/>
    <property type="match status" value="1"/>
</dbReference>
<comment type="caution">
    <text evidence="6">The sequence shown here is derived from an EMBL/GenBank/DDBJ whole genome shotgun (WGS) entry which is preliminary data.</text>
</comment>
<evidence type="ECO:0000313" key="6">
    <source>
        <dbReference type="EMBL" id="MFC6237321.1"/>
    </source>
</evidence>
<dbReference type="Gene3D" id="3.40.190.290">
    <property type="match status" value="1"/>
</dbReference>
<dbReference type="Pfam" id="PF03466">
    <property type="entry name" value="LysR_substrate"/>
    <property type="match status" value="1"/>
</dbReference>
<comment type="similarity">
    <text evidence="1">Belongs to the LysR transcriptional regulatory family.</text>
</comment>
<sequence>MSTRLRDLEIRHLTALRAVVEEGTFADAAAVLGFSQAAISQQIAGLERAVGMPVLDRPGGPRPATLTPAGRLVLGYAHRILDRIDQAARELDDLASGTGGRLVVGTFQSVSVRLLPRLIAAMRAERPDVAIEIVPGELLPELAGLLIEGDVDVTFLDQRVKHPDVAVQVVLHDPYVVVTRRDDPVLGHLRGGAYPVAALGERPILGPEPHHAHAQTEAWLAQHGVVPRYSFRTNDNGALQALVAAGLGAAVMPLLAVDESDPDVVVLHTRPRMPPRDVYVARRTGASATAAADRFYEMAVGLGAGRLLQLSAEA</sequence>
<keyword evidence="7" id="KW-1185">Reference proteome</keyword>
<protein>
    <submittedName>
        <fullName evidence="6">LysR family transcriptional regulator</fullName>
    </submittedName>
</protein>
<evidence type="ECO:0000313" key="7">
    <source>
        <dbReference type="Proteomes" id="UP001596138"/>
    </source>
</evidence>
<dbReference type="PANTHER" id="PTHR30346:SF28">
    <property type="entry name" value="HTH-TYPE TRANSCRIPTIONAL REGULATOR CYNR"/>
    <property type="match status" value="1"/>
</dbReference>
<evidence type="ECO:0000256" key="3">
    <source>
        <dbReference type="ARBA" id="ARBA00023125"/>
    </source>
</evidence>
<dbReference type="CDD" id="cd05466">
    <property type="entry name" value="PBP2_LTTR_substrate"/>
    <property type="match status" value="1"/>
</dbReference>
<evidence type="ECO:0000256" key="2">
    <source>
        <dbReference type="ARBA" id="ARBA00023015"/>
    </source>
</evidence>
<dbReference type="SUPFAM" id="SSF53850">
    <property type="entry name" value="Periplasmic binding protein-like II"/>
    <property type="match status" value="1"/>
</dbReference>
<dbReference type="SUPFAM" id="SSF46785">
    <property type="entry name" value="Winged helix' DNA-binding domain"/>
    <property type="match status" value="1"/>
</dbReference>
<keyword evidence="3" id="KW-0238">DNA-binding</keyword>
<dbReference type="InterPro" id="IPR000847">
    <property type="entry name" value="LysR_HTH_N"/>
</dbReference>
<dbReference type="Gene3D" id="1.10.10.10">
    <property type="entry name" value="Winged helix-like DNA-binding domain superfamily/Winged helix DNA-binding domain"/>
    <property type="match status" value="1"/>
</dbReference>
<gene>
    <name evidence="6" type="ORF">ACFQGU_05500</name>
</gene>
<evidence type="ECO:0000256" key="1">
    <source>
        <dbReference type="ARBA" id="ARBA00009437"/>
    </source>
</evidence>
<name>A0ABW1SY14_9ACTN</name>
<dbReference type="RefSeq" id="WP_386764523.1">
    <property type="nucleotide sequence ID" value="NZ_JBHSTI010000008.1"/>
</dbReference>
<accession>A0ABW1SY14</accession>
<feature type="domain" description="HTH lysR-type" evidence="5">
    <location>
        <begin position="8"/>
        <end position="65"/>
    </location>
</feature>
<evidence type="ECO:0000259" key="5">
    <source>
        <dbReference type="PROSITE" id="PS50931"/>
    </source>
</evidence>
<evidence type="ECO:0000256" key="4">
    <source>
        <dbReference type="ARBA" id="ARBA00023163"/>
    </source>
</evidence>
<dbReference type="Proteomes" id="UP001596138">
    <property type="component" value="Unassembled WGS sequence"/>
</dbReference>
<dbReference type="EMBL" id="JBHSTI010000008">
    <property type="protein sequence ID" value="MFC6237321.1"/>
    <property type="molecule type" value="Genomic_DNA"/>
</dbReference>